<evidence type="ECO:0000313" key="2">
    <source>
        <dbReference type="EMBL" id="KAF5392289.1"/>
    </source>
</evidence>
<comment type="caution">
    <text evidence="2">The sequence shown here is derived from an EMBL/GenBank/DDBJ whole genome shotgun (WGS) entry which is preliminary data.</text>
</comment>
<dbReference type="EMBL" id="JAACJN010000006">
    <property type="protein sequence ID" value="KAF5392289.1"/>
    <property type="molecule type" value="Genomic_DNA"/>
</dbReference>
<feature type="compositionally biased region" description="Acidic residues" evidence="1">
    <location>
        <begin position="167"/>
        <end position="178"/>
    </location>
</feature>
<sequence length="710" mass="79336">MTSKLITSHRFTFPPFPAPPEGVSIIPYRDFKDLGLKKQNDDETGPEVDGLGIQTVALKAHEDDFCKTRNIQRVESATPEIDAARASRTWVEVWEDLSKRPSGQRYNPGSHRTDRFHEATSQFNKSRTWPPRDKHVREMWDQFQIFIGILNVPPVWRPVQEQKELNNEDDDDDFEDNPTENSSVELPRDNNQKISLRTEDGERSQNTKKRRIPRPPYHLYDKIPAEIESSDDIPELYRGTHEERADQAIEFLGNPERSIRIFLSSYMRKQGFHFLERNLKLLPLLVRFYVKFLLTEGVFKTEQEDIEVSLRKALLVLDLADIELPLTSQITKRLPYNDLFSSGCESLFGISAQEQEFFNQIWHENHPDMSTATGLSSTHAEVSSTAAATRASTPVQEGQVPLEVDIDAAGLENDSETLETPVQGEPTDAEKLFKETAFDEGISLDDRPLSTGVETAAWGSLGDDETPGWGSAEFDTVSDDPWASSGGDEWLFDEKTLFPVLGATALPFTHTSGVVECSMRRIQSIIPPDDSAFYADDGRSVGSGPSAKAVEADLSSRLSKVVLKPWLDWEIGEEKDGKVLPQIKGFSRGRVVVYTQDDGEALIEYEDGADIKSNAAAAPEDGANSVPPAHDPLNHQITILVDPDTAKLLKVGMGLNGKWVQLARMTDLKSGDAGIAESGIQPKEESGGDGQRFWYLYKMLMVLPSYHANA</sequence>
<dbReference type="OrthoDB" id="435402at2759"/>
<proteinExistence type="predicted"/>
<organism evidence="2 3">
    <name type="scientific">Collybiopsis confluens</name>
    <dbReference type="NCBI Taxonomy" id="2823264"/>
    <lineage>
        <taxon>Eukaryota</taxon>
        <taxon>Fungi</taxon>
        <taxon>Dikarya</taxon>
        <taxon>Basidiomycota</taxon>
        <taxon>Agaricomycotina</taxon>
        <taxon>Agaricomycetes</taxon>
        <taxon>Agaricomycetidae</taxon>
        <taxon>Agaricales</taxon>
        <taxon>Marasmiineae</taxon>
        <taxon>Omphalotaceae</taxon>
        <taxon>Collybiopsis</taxon>
    </lineage>
</organism>
<accession>A0A8H5MFU5</accession>
<evidence type="ECO:0000256" key="1">
    <source>
        <dbReference type="SAM" id="MobiDB-lite"/>
    </source>
</evidence>
<name>A0A8H5MFU5_9AGAR</name>
<feature type="region of interest" description="Disordered" evidence="1">
    <location>
        <begin position="165"/>
        <end position="216"/>
    </location>
</feature>
<evidence type="ECO:0000313" key="3">
    <source>
        <dbReference type="Proteomes" id="UP000518752"/>
    </source>
</evidence>
<dbReference type="AlphaFoldDB" id="A0A8H5MFU5"/>
<keyword evidence="3" id="KW-1185">Reference proteome</keyword>
<feature type="compositionally biased region" description="Basic and acidic residues" evidence="1">
    <location>
        <begin position="186"/>
        <end position="205"/>
    </location>
</feature>
<feature type="region of interest" description="Disordered" evidence="1">
    <location>
        <begin position="100"/>
        <end position="130"/>
    </location>
</feature>
<protein>
    <submittedName>
        <fullName evidence="2">Uncharacterized protein</fullName>
    </submittedName>
</protein>
<gene>
    <name evidence="2" type="ORF">D9757_001452</name>
</gene>
<reference evidence="2 3" key="1">
    <citation type="journal article" date="2020" name="ISME J.">
        <title>Uncovering the hidden diversity of litter-decomposition mechanisms in mushroom-forming fungi.</title>
        <authorList>
            <person name="Floudas D."/>
            <person name="Bentzer J."/>
            <person name="Ahren D."/>
            <person name="Johansson T."/>
            <person name="Persson P."/>
            <person name="Tunlid A."/>
        </authorList>
    </citation>
    <scope>NUCLEOTIDE SEQUENCE [LARGE SCALE GENOMIC DNA]</scope>
    <source>
        <strain evidence="2 3">CBS 406.79</strain>
    </source>
</reference>
<dbReference type="Proteomes" id="UP000518752">
    <property type="component" value="Unassembled WGS sequence"/>
</dbReference>